<reference evidence="2" key="1">
    <citation type="submission" date="2015-09" db="EMBL/GenBank/DDBJ databases">
        <authorList>
            <consortium name="Pathogen Informatics"/>
        </authorList>
    </citation>
    <scope>NUCLEOTIDE SEQUENCE [LARGE SCALE GENOMIC DNA]</scope>
    <source>
        <strain evidence="2">Lake Konstanz</strain>
    </source>
</reference>
<name>A0A0S4J6A2_BODSA</name>
<evidence type="ECO:0000313" key="2">
    <source>
        <dbReference type="Proteomes" id="UP000051952"/>
    </source>
</evidence>
<evidence type="ECO:0000313" key="1">
    <source>
        <dbReference type="EMBL" id="CUG40316.1"/>
    </source>
</evidence>
<dbReference type="VEuPathDB" id="TriTrypDB:BSAL_78905"/>
<gene>
    <name evidence="1" type="ORF">BSAL_78905</name>
</gene>
<dbReference type="EMBL" id="CYKH01000790">
    <property type="protein sequence ID" value="CUG40316.1"/>
    <property type="molecule type" value="Genomic_DNA"/>
</dbReference>
<sequence length="219" mass="24939">MSDGYARETEVMLVCLALKETNALCPLPDRPLRFTPTIFILSKEEGREMLVIDNNFDETFVAPIGILYHKALNRVARDTGVFDCDYPLGDQVEKIQHFSRRFAALLTETVVCQDSDRLKQFHDKILRFRSAVQKEANSAFPTGLPSMSFTHSFIWTSLSELNVEYMFCPSIGVMDDPSDVEQHQWFLCTATHNVSDAGSPTHRLVLYKSKENRCPHCAQ</sequence>
<protein>
    <submittedName>
        <fullName evidence="1">Uncharacterized protein</fullName>
    </submittedName>
</protein>
<proteinExistence type="predicted"/>
<dbReference type="Proteomes" id="UP000051952">
    <property type="component" value="Unassembled WGS sequence"/>
</dbReference>
<dbReference type="AlphaFoldDB" id="A0A0S4J6A2"/>
<organism evidence="1 2">
    <name type="scientific">Bodo saltans</name>
    <name type="common">Flagellated protozoan</name>
    <dbReference type="NCBI Taxonomy" id="75058"/>
    <lineage>
        <taxon>Eukaryota</taxon>
        <taxon>Discoba</taxon>
        <taxon>Euglenozoa</taxon>
        <taxon>Kinetoplastea</taxon>
        <taxon>Metakinetoplastina</taxon>
        <taxon>Eubodonida</taxon>
        <taxon>Bodonidae</taxon>
        <taxon>Bodo</taxon>
    </lineage>
</organism>
<keyword evidence="2" id="KW-1185">Reference proteome</keyword>
<accession>A0A0S4J6A2</accession>